<dbReference type="Proteomes" id="UP000545606">
    <property type="component" value="Unassembled WGS sequence"/>
</dbReference>
<evidence type="ECO:0000313" key="4">
    <source>
        <dbReference type="Proteomes" id="UP000545606"/>
    </source>
</evidence>
<keyword evidence="1" id="KW-1133">Transmembrane helix</keyword>
<feature type="transmembrane region" description="Helical" evidence="1">
    <location>
        <begin position="53"/>
        <end position="71"/>
    </location>
</feature>
<dbReference type="InterPro" id="IPR036938">
    <property type="entry name" value="PAP2/HPO_sf"/>
</dbReference>
<feature type="transmembrane region" description="Helical" evidence="1">
    <location>
        <begin position="12"/>
        <end position="33"/>
    </location>
</feature>
<feature type="transmembrane region" description="Helical" evidence="1">
    <location>
        <begin position="83"/>
        <end position="104"/>
    </location>
</feature>
<organism evidence="3 4">
    <name type="scientific">Aquitalea aquatica</name>
    <dbReference type="NCBI Taxonomy" id="3044273"/>
    <lineage>
        <taxon>Bacteria</taxon>
        <taxon>Pseudomonadati</taxon>
        <taxon>Pseudomonadota</taxon>
        <taxon>Betaproteobacteria</taxon>
        <taxon>Neisseriales</taxon>
        <taxon>Chromobacteriaceae</taxon>
        <taxon>Aquitalea</taxon>
    </lineage>
</organism>
<name>A0A838Y4L4_9NEIS</name>
<proteinExistence type="predicted"/>
<evidence type="ECO:0000256" key="1">
    <source>
        <dbReference type="SAM" id="Phobius"/>
    </source>
</evidence>
<feature type="transmembrane region" description="Helical" evidence="1">
    <location>
        <begin position="178"/>
        <end position="197"/>
    </location>
</feature>
<dbReference type="Pfam" id="PF01569">
    <property type="entry name" value="PAP2"/>
    <property type="match status" value="1"/>
</dbReference>
<keyword evidence="1" id="KW-0812">Transmembrane</keyword>
<reference evidence="3 4" key="1">
    <citation type="submission" date="2020-07" db="EMBL/GenBank/DDBJ databases">
        <title>Draft genome sequence of violacein-producing bacteria and related species.</title>
        <authorList>
            <person name="Wilson H.S."/>
            <person name="De Leon M.E."/>
        </authorList>
    </citation>
    <scope>NUCLEOTIDE SEQUENCE [LARGE SCALE GENOMIC DNA]</scope>
    <source>
        <strain evidence="3 4">HSC-21Su07</strain>
    </source>
</reference>
<accession>A0A838Y4L4</accession>
<dbReference type="SUPFAM" id="SSF48317">
    <property type="entry name" value="Acid phosphatase/Vanadium-dependent haloperoxidase"/>
    <property type="match status" value="1"/>
</dbReference>
<keyword evidence="1" id="KW-0472">Membrane</keyword>
<dbReference type="EMBL" id="JACERN010000042">
    <property type="protein sequence ID" value="MBA4710323.1"/>
    <property type="molecule type" value="Genomic_DNA"/>
</dbReference>
<comment type="caution">
    <text evidence="3">The sequence shown here is derived from an EMBL/GenBank/DDBJ whole genome shotgun (WGS) entry which is preliminary data.</text>
</comment>
<feature type="domain" description="Phosphatidic acid phosphatase type 2/haloperoxidase" evidence="2">
    <location>
        <begin position="123"/>
        <end position="194"/>
    </location>
</feature>
<keyword evidence="4" id="KW-1185">Reference proteome</keyword>
<sequence length="206" mass="23029">MNRLLSQLPPRLRHLLLGWGSVGCAYTLGSLRSGPAWVLPELASDRLLAFDPSAIWLYLSFFLLVPAAFWLTPPQRLRWLQHAMQLSALLAGLVFLLWPTTLVYPPALSAPSHGVLQLLLQFDTPGNCLPSLHGALTWLALSALWDGRRPWRNTLLLLWALAIMLAVVQLRRHLTLDLGAGLLLGLFSGWLAARPVLHSFFRYRCA</sequence>
<dbReference type="RefSeq" id="WP_181837220.1">
    <property type="nucleotide sequence ID" value="NZ_JACERN010000042.1"/>
</dbReference>
<dbReference type="InterPro" id="IPR000326">
    <property type="entry name" value="PAP2/HPO"/>
</dbReference>
<feature type="transmembrane region" description="Helical" evidence="1">
    <location>
        <begin position="124"/>
        <end position="144"/>
    </location>
</feature>
<protein>
    <submittedName>
        <fullName evidence="3">Phosphatase PAP2 family protein</fullName>
    </submittedName>
</protein>
<dbReference type="Gene3D" id="1.20.144.10">
    <property type="entry name" value="Phosphatidic acid phosphatase type 2/haloperoxidase"/>
    <property type="match status" value="1"/>
</dbReference>
<evidence type="ECO:0000313" key="3">
    <source>
        <dbReference type="EMBL" id="MBA4710323.1"/>
    </source>
</evidence>
<gene>
    <name evidence="3" type="ORF">H2Z84_18285</name>
</gene>
<evidence type="ECO:0000259" key="2">
    <source>
        <dbReference type="Pfam" id="PF01569"/>
    </source>
</evidence>
<feature type="transmembrane region" description="Helical" evidence="1">
    <location>
        <begin position="156"/>
        <end position="172"/>
    </location>
</feature>
<dbReference type="AlphaFoldDB" id="A0A838Y4L4"/>
<dbReference type="PROSITE" id="PS51257">
    <property type="entry name" value="PROKAR_LIPOPROTEIN"/>
    <property type="match status" value="1"/>
</dbReference>